<protein>
    <recommendedName>
        <fullName evidence="3">Lipoprotein</fullName>
    </recommendedName>
</protein>
<dbReference type="RefSeq" id="WP_028728751.1">
    <property type="nucleotide sequence ID" value="NZ_AUAE01000036.1"/>
</dbReference>
<dbReference type="PROSITE" id="PS51257">
    <property type="entry name" value="PROKAR_LIPOPROTEIN"/>
    <property type="match status" value="1"/>
</dbReference>
<evidence type="ECO:0000313" key="1">
    <source>
        <dbReference type="EMBL" id="KKB55531.1"/>
    </source>
</evidence>
<evidence type="ECO:0000313" key="2">
    <source>
        <dbReference type="Proteomes" id="UP000033035"/>
    </source>
</evidence>
<reference evidence="1 2" key="1">
    <citation type="submission" date="2013-04" db="EMBL/GenBank/DDBJ databases">
        <title>The Genome Sequence of Parabacteroides gordonii DSM 23371.</title>
        <authorList>
            <consortium name="The Broad Institute Genomics Platform"/>
            <person name="Earl A."/>
            <person name="Ward D."/>
            <person name="Feldgarden M."/>
            <person name="Gevers D."/>
            <person name="Martens E."/>
            <person name="Sakamoto M."/>
            <person name="Benno Y."/>
            <person name="Suzuki N."/>
            <person name="Matsunaga N."/>
            <person name="Koshihara K."/>
            <person name="Seki M."/>
            <person name="Komiya H."/>
            <person name="Walker B."/>
            <person name="Young S."/>
            <person name="Zeng Q."/>
            <person name="Gargeya S."/>
            <person name="Fitzgerald M."/>
            <person name="Haas B."/>
            <person name="Abouelleil A."/>
            <person name="Allen A.W."/>
            <person name="Alvarado L."/>
            <person name="Arachchi H.M."/>
            <person name="Berlin A.M."/>
            <person name="Chapman S.B."/>
            <person name="Gainer-Dewar J."/>
            <person name="Goldberg J."/>
            <person name="Griggs A."/>
            <person name="Gujja S."/>
            <person name="Hansen M."/>
            <person name="Howarth C."/>
            <person name="Imamovic A."/>
            <person name="Ireland A."/>
            <person name="Larimer J."/>
            <person name="McCowan C."/>
            <person name="Murphy C."/>
            <person name="Pearson M."/>
            <person name="Poon T.W."/>
            <person name="Priest M."/>
            <person name="Roberts A."/>
            <person name="Saif S."/>
            <person name="Shea T."/>
            <person name="Sisk P."/>
            <person name="Sykes S."/>
            <person name="Wortman J."/>
            <person name="Nusbaum C."/>
            <person name="Birren B."/>
        </authorList>
    </citation>
    <scope>NUCLEOTIDE SEQUENCE [LARGE SCALE GENOMIC DNA]</scope>
    <source>
        <strain evidence="1 2">MS-1</strain>
    </source>
</reference>
<comment type="caution">
    <text evidence="1">The sequence shown here is derived from an EMBL/GenBank/DDBJ whole genome shotgun (WGS) entry which is preliminary data.</text>
</comment>
<gene>
    <name evidence="1" type="ORF">HMPREF1536_03002</name>
</gene>
<accession>A0A0F5JCG0</accession>
<proteinExistence type="predicted"/>
<sequence>MKKIIFTLAILATMLTSCNTPPYERAITNHYRTTKFTAGLTPIKDYKPISVGELKPFIHQKGYYFKIQPDYYTVHTYECTLRLTAIFKSIENYTQTDTVYLHKKPEGTYEVCDRYTLNQR</sequence>
<dbReference type="AlphaFoldDB" id="A0A0F5JCG0"/>
<dbReference type="Proteomes" id="UP000033035">
    <property type="component" value="Unassembled WGS sequence"/>
</dbReference>
<dbReference type="HOGENOM" id="CLU_2047427_0_0_10"/>
<evidence type="ECO:0008006" key="3">
    <source>
        <dbReference type="Google" id="ProtNLM"/>
    </source>
</evidence>
<dbReference type="EMBL" id="AQHW01000015">
    <property type="protein sequence ID" value="KKB55531.1"/>
    <property type="molecule type" value="Genomic_DNA"/>
</dbReference>
<name>A0A0F5JCG0_9BACT</name>
<dbReference type="STRING" id="1203610.HMPREF1536_03002"/>
<keyword evidence="2" id="KW-1185">Reference proteome</keyword>
<organism evidence="1 2">
    <name type="scientific">Parabacteroides gordonii MS-1 = DSM 23371</name>
    <dbReference type="NCBI Taxonomy" id="1203610"/>
    <lineage>
        <taxon>Bacteria</taxon>
        <taxon>Pseudomonadati</taxon>
        <taxon>Bacteroidota</taxon>
        <taxon>Bacteroidia</taxon>
        <taxon>Bacteroidales</taxon>
        <taxon>Tannerellaceae</taxon>
        <taxon>Parabacteroides</taxon>
    </lineage>
</organism>
<dbReference type="PATRIC" id="fig|1203610.3.peg.3069"/>